<comment type="cofactor">
    <cofactor evidence="1">
        <name>Mg(2+)</name>
        <dbReference type="ChEBI" id="CHEBI:18420"/>
    </cofactor>
</comment>
<sequence length="586" mass="65459">MVLYSGHLIAAMQEYDQTLDEIGVILHSDVSTSVTRLNELELSFDKLSPAQQGRFLTFKGITFIYNAHYREALINFNQAEWLVKDTYLLASLYSYKATAYIATRDFEQALAMMAKSLALIVRIEDVDIKRSAYLRLANLYSGLEANDAVALYATKAIELADADDVKDICTAKLYLAVSSLELRSLDSAFSDFENTLSYCKQNGLSLIANMALKGLGWVKLREGDFPLSRNLLLKALTGYEAFNFQLEISHVHALLAQNYLATGEDAEAKIHAERVITQPEDPSSIEHKQLAYRVLSELAARQGAFEQAYEYSLQDQHYSKLLFDEKKMKALAYQSSKFNVDEKEREINLLNRERELYMAMQRVKERERTNMLMLVTILIGGVIFLAILFIAGMLQKRKYKRMASLDSLTGILNRGAGQELAENLFVQTLAKGGSFSVILFDLDHFKRINDSFGHGTGDWALKKVVEILRSRIRSCDVFSRVGGEEFGIFLPSASEAQALEVAQLCREKIAAINTQHSGHEFSLTASFGVSSMGDSDLSLDPLLHRADLALYAAKSQGRNLVVAYSAALEPDKGSNARQSKLSLSPS</sequence>
<dbReference type="SUPFAM" id="SSF55073">
    <property type="entry name" value="Nucleotide cyclase"/>
    <property type="match status" value="1"/>
</dbReference>
<comment type="catalytic activity">
    <reaction evidence="3">
        <text>2 GTP = 3',3'-c-di-GMP + 2 diphosphate</text>
        <dbReference type="Rhea" id="RHEA:24898"/>
        <dbReference type="ChEBI" id="CHEBI:33019"/>
        <dbReference type="ChEBI" id="CHEBI:37565"/>
        <dbReference type="ChEBI" id="CHEBI:58805"/>
        <dbReference type="EC" id="2.7.7.65"/>
    </reaction>
</comment>
<dbReference type="RefSeq" id="WP_169564372.1">
    <property type="nucleotide sequence ID" value="NZ_JAAXYH010000006.1"/>
</dbReference>
<dbReference type="NCBIfam" id="TIGR00254">
    <property type="entry name" value="GGDEF"/>
    <property type="match status" value="1"/>
</dbReference>
<keyword evidence="4" id="KW-0175">Coiled coil</keyword>
<keyword evidence="5" id="KW-0472">Membrane</keyword>
<dbReference type="GO" id="GO:0043709">
    <property type="term" value="P:cell adhesion involved in single-species biofilm formation"/>
    <property type="evidence" value="ECO:0007669"/>
    <property type="project" value="TreeGrafter"/>
</dbReference>
<evidence type="ECO:0000256" key="1">
    <source>
        <dbReference type="ARBA" id="ARBA00001946"/>
    </source>
</evidence>
<dbReference type="GO" id="GO:0052621">
    <property type="term" value="F:diguanylate cyclase activity"/>
    <property type="evidence" value="ECO:0007669"/>
    <property type="project" value="UniProtKB-EC"/>
</dbReference>
<dbReference type="Gene3D" id="3.30.70.270">
    <property type="match status" value="1"/>
</dbReference>
<keyword evidence="8" id="KW-1185">Reference proteome</keyword>
<dbReference type="InterPro" id="IPR043128">
    <property type="entry name" value="Rev_trsase/Diguanyl_cyclase"/>
</dbReference>
<dbReference type="InterPro" id="IPR011990">
    <property type="entry name" value="TPR-like_helical_dom_sf"/>
</dbReference>
<dbReference type="PANTHER" id="PTHR45138:SF9">
    <property type="entry name" value="DIGUANYLATE CYCLASE DGCM-RELATED"/>
    <property type="match status" value="1"/>
</dbReference>
<dbReference type="Pfam" id="PF00990">
    <property type="entry name" value="GGDEF"/>
    <property type="match status" value="1"/>
</dbReference>
<gene>
    <name evidence="7" type="ORF">HC757_09860</name>
</gene>
<dbReference type="InterPro" id="IPR000160">
    <property type="entry name" value="GGDEF_dom"/>
</dbReference>
<organism evidence="7 8">
    <name type="scientific">Shewanella salipaludis</name>
    <dbReference type="NCBI Taxonomy" id="2723052"/>
    <lineage>
        <taxon>Bacteria</taxon>
        <taxon>Pseudomonadati</taxon>
        <taxon>Pseudomonadota</taxon>
        <taxon>Gammaproteobacteria</taxon>
        <taxon>Alteromonadales</taxon>
        <taxon>Shewanellaceae</taxon>
        <taxon>Shewanella</taxon>
    </lineage>
</organism>
<dbReference type="GO" id="GO:1902201">
    <property type="term" value="P:negative regulation of bacterial-type flagellum-dependent cell motility"/>
    <property type="evidence" value="ECO:0007669"/>
    <property type="project" value="TreeGrafter"/>
</dbReference>
<reference evidence="7" key="1">
    <citation type="submission" date="2020-04" db="EMBL/GenBank/DDBJ databases">
        <title>Description of Shewanella salipaludis sp. nov., isolated from a salt marsh.</title>
        <authorList>
            <person name="Park S."/>
            <person name="Yoon J.-H."/>
        </authorList>
    </citation>
    <scope>NUCLEOTIDE SEQUENCE</scope>
    <source>
        <strain evidence="7">SHSM-M6</strain>
    </source>
</reference>
<feature type="domain" description="GGDEF" evidence="6">
    <location>
        <begin position="433"/>
        <end position="566"/>
    </location>
</feature>
<dbReference type="AlphaFoldDB" id="A0A972G6N2"/>
<dbReference type="PROSITE" id="PS50887">
    <property type="entry name" value="GGDEF"/>
    <property type="match status" value="1"/>
</dbReference>
<name>A0A972G6N2_9GAMM</name>
<dbReference type="Proteomes" id="UP000737113">
    <property type="component" value="Unassembled WGS sequence"/>
</dbReference>
<keyword evidence="5" id="KW-0812">Transmembrane</keyword>
<feature type="transmembrane region" description="Helical" evidence="5">
    <location>
        <begin position="371"/>
        <end position="394"/>
    </location>
</feature>
<dbReference type="FunFam" id="3.30.70.270:FF:000001">
    <property type="entry name" value="Diguanylate cyclase domain protein"/>
    <property type="match status" value="1"/>
</dbReference>
<dbReference type="InterPro" id="IPR050469">
    <property type="entry name" value="Diguanylate_Cyclase"/>
</dbReference>
<dbReference type="PANTHER" id="PTHR45138">
    <property type="entry name" value="REGULATORY COMPONENTS OF SENSORY TRANSDUCTION SYSTEM"/>
    <property type="match status" value="1"/>
</dbReference>
<dbReference type="SMART" id="SM00267">
    <property type="entry name" value="GGDEF"/>
    <property type="match status" value="1"/>
</dbReference>
<protein>
    <recommendedName>
        <fullName evidence="2">diguanylate cyclase</fullName>
        <ecNumber evidence="2">2.7.7.65</ecNumber>
    </recommendedName>
</protein>
<evidence type="ECO:0000256" key="3">
    <source>
        <dbReference type="ARBA" id="ARBA00034247"/>
    </source>
</evidence>
<dbReference type="InterPro" id="IPR029787">
    <property type="entry name" value="Nucleotide_cyclase"/>
</dbReference>
<dbReference type="GO" id="GO:0005886">
    <property type="term" value="C:plasma membrane"/>
    <property type="evidence" value="ECO:0007669"/>
    <property type="project" value="TreeGrafter"/>
</dbReference>
<evidence type="ECO:0000256" key="5">
    <source>
        <dbReference type="SAM" id="Phobius"/>
    </source>
</evidence>
<evidence type="ECO:0000313" key="7">
    <source>
        <dbReference type="EMBL" id="NMH65475.1"/>
    </source>
</evidence>
<feature type="coiled-coil region" evidence="4">
    <location>
        <begin position="333"/>
        <end position="360"/>
    </location>
</feature>
<evidence type="ECO:0000256" key="4">
    <source>
        <dbReference type="SAM" id="Coils"/>
    </source>
</evidence>
<comment type="caution">
    <text evidence="7">The sequence shown here is derived from an EMBL/GenBank/DDBJ whole genome shotgun (WGS) entry which is preliminary data.</text>
</comment>
<evidence type="ECO:0000313" key="8">
    <source>
        <dbReference type="Proteomes" id="UP000737113"/>
    </source>
</evidence>
<accession>A0A972G6N2</accession>
<proteinExistence type="predicted"/>
<keyword evidence="5" id="KW-1133">Transmembrane helix</keyword>
<evidence type="ECO:0000259" key="6">
    <source>
        <dbReference type="PROSITE" id="PS50887"/>
    </source>
</evidence>
<dbReference type="CDD" id="cd01949">
    <property type="entry name" value="GGDEF"/>
    <property type="match status" value="1"/>
</dbReference>
<dbReference type="EMBL" id="JAAXYH010000006">
    <property type="protein sequence ID" value="NMH65475.1"/>
    <property type="molecule type" value="Genomic_DNA"/>
</dbReference>
<dbReference type="SUPFAM" id="SSF48452">
    <property type="entry name" value="TPR-like"/>
    <property type="match status" value="2"/>
</dbReference>
<evidence type="ECO:0000256" key="2">
    <source>
        <dbReference type="ARBA" id="ARBA00012528"/>
    </source>
</evidence>
<dbReference type="Gene3D" id="1.25.40.10">
    <property type="entry name" value="Tetratricopeptide repeat domain"/>
    <property type="match status" value="2"/>
</dbReference>
<dbReference type="EC" id="2.7.7.65" evidence="2"/>